<gene>
    <name evidence="2" type="ORF">H4W80_003725</name>
</gene>
<dbReference type="RefSeq" id="WP_192786204.1">
    <property type="nucleotide sequence ID" value="NZ_JADBEK010000001.1"/>
</dbReference>
<reference evidence="2 3" key="1">
    <citation type="submission" date="2020-10" db="EMBL/GenBank/DDBJ databases">
        <title>Sequencing the genomes of 1000 actinobacteria strains.</title>
        <authorList>
            <person name="Klenk H.-P."/>
        </authorList>
    </citation>
    <scope>NUCLEOTIDE SEQUENCE [LARGE SCALE GENOMIC DNA]</scope>
    <source>
        <strain evidence="2 3">DSM 43173</strain>
    </source>
</reference>
<protein>
    <submittedName>
        <fullName evidence="2">Transcriptional regulator with XRE-family HTH domain</fullName>
    </submittedName>
</protein>
<dbReference type="Pfam" id="PF19054">
    <property type="entry name" value="DUF5753"/>
    <property type="match status" value="1"/>
</dbReference>
<accession>A0ABR9LXV0</accession>
<dbReference type="EMBL" id="JADBEK010000001">
    <property type="protein sequence ID" value="MBE1585467.1"/>
    <property type="molecule type" value="Genomic_DNA"/>
</dbReference>
<dbReference type="Gene3D" id="1.10.260.40">
    <property type="entry name" value="lambda repressor-like DNA-binding domains"/>
    <property type="match status" value="1"/>
</dbReference>
<dbReference type="InterPro" id="IPR010982">
    <property type="entry name" value="Lambda_DNA-bd_dom_sf"/>
</dbReference>
<dbReference type="Proteomes" id="UP000633509">
    <property type="component" value="Unassembled WGS sequence"/>
</dbReference>
<feature type="domain" description="HTH cro/C1-type" evidence="1">
    <location>
        <begin position="29"/>
        <end position="83"/>
    </location>
</feature>
<comment type="caution">
    <text evidence="2">The sequence shown here is derived from an EMBL/GenBank/DDBJ whole genome shotgun (WGS) entry which is preliminary data.</text>
</comment>
<dbReference type="SMART" id="SM00530">
    <property type="entry name" value="HTH_XRE"/>
    <property type="match status" value="1"/>
</dbReference>
<evidence type="ECO:0000259" key="1">
    <source>
        <dbReference type="PROSITE" id="PS50943"/>
    </source>
</evidence>
<dbReference type="SUPFAM" id="SSF47413">
    <property type="entry name" value="lambda repressor-like DNA-binding domains"/>
    <property type="match status" value="1"/>
</dbReference>
<keyword evidence="3" id="KW-1185">Reference proteome</keyword>
<evidence type="ECO:0000313" key="2">
    <source>
        <dbReference type="EMBL" id="MBE1585467.1"/>
    </source>
</evidence>
<dbReference type="InterPro" id="IPR001387">
    <property type="entry name" value="Cro/C1-type_HTH"/>
</dbReference>
<organism evidence="2 3">
    <name type="scientific">Nonomuraea angiospora</name>
    <dbReference type="NCBI Taxonomy" id="46172"/>
    <lineage>
        <taxon>Bacteria</taxon>
        <taxon>Bacillati</taxon>
        <taxon>Actinomycetota</taxon>
        <taxon>Actinomycetes</taxon>
        <taxon>Streptosporangiales</taxon>
        <taxon>Streptosporangiaceae</taxon>
        <taxon>Nonomuraea</taxon>
    </lineage>
</organism>
<name>A0ABR9LXV0_9ACTN</name>
<dbReference type="PROSITE" id="PS50943">
    <property type="entry name" value="HTH_CROC1"/>
    <property type="match status" value="1"/>
</dbReference>
<dbReference type="Pfam" id="PF13560">
    <property type="entry name" value="HTH_31"/>
    <property type="match status" value="1"/>
</dbReference>
<evidence type="ECO:0000313" key="3">
    <source>
        <dbReference type="Proteomes" id="UP000633509"/>
    </source>
</evidence>
<sequence length="282" mass="31610">MDVVTGGVMPAPKELDPTASPAAHFGADLRKYRYAAKWTQEQLAERIGYSKSRIGNVERGEENPTRELIELCEEALGLNGPLLSHWPAISGNRMPDWFRQWPPIERKADQLLTWAPLIVPGLVQTEEYARAIFEGGPHATPQQVDEAAEARVDRQSIFNRPNPPQFLAVIDEGILYRPIGDEFVTHRQLEHLITLAENKWFTVQLLPYAARCTAVLVGPALLAQQNGVPIAAYVESAVHGRVVDSTSEIKRLVDRLELIRSAALPEYLSVQRIKERLQRGVE</sequence>
<dbReference type="InterPro" id="IPR043917">
    <property type="entry name" value="DUF5753"/>
</dbReference>
<dbReference type="CDD" id="cd00093">
    <property type="entry name" value="HTH_XRE"/>
    <property type="match status" value="1"/>
</dbReference>
<proteinExistence type="predicted"/>